<reference evidence="2 3" key="1">
    <citation type="submission" date="2021-01" db="EMBL/GenBank/DDBJ databases">
        <title>Genomic Encyclopedia of Type Strains, Phase IV (KMG-IV): sequencing the most valuable type-strain genomes for metagenomic binning, comparative biology and taxonomic classification.</title>
        <authorList>
            <person name="Goeker M."/>
        </authorList>
    </citation>
    <scope>NUCLEOTIDE SEQUENCE [LARGE SCALE GENOMIC DNA]</scope>
    <source>
        <strain evidence="2 3">DSM 24834</strain>
    </source>
</reference>
<comment type="caution">
    <text evidence="2">The sequence shown here is derived from an EMBL/GenBank/DDBJ whole genome shotgun (WGS) entry which is preliminary data.</text>
</comment>
<name>A0ABS2NC99_9BACI</name>
<keyword evidence="2" id="KW-0808">Transferase</keyword>
<dbReference type="InterPro" id="IPR011009">
    <property type="entry name" value="Kinase-like_dom_sf"/>
</dbReference>
<organism evidence="2 3">
    <name type="scientific">Rossellomorea pakistanensis</name>
    <dbReference type="NCBI Taxonomy" id="992288"/>
    <lineage>
        <taxon>Bacteria</taxon>
        <taxon>Bacillati</taxon>
        <taxon>Bacillota</taxon>
        <taxon>Bacilli</taxon>
        <taxon>Bacillales</taxon>
        <taxon>Bacillaceae</taxon>
        <taxon>Rossellomorea</taxon>
    </lineage>
</organism>
<dbReference type="Pfam" id="PF01636">
    <property type="entry name" value="APH"/>
    <property type="match status" value="1"/>
</dbReference>
<feature type="domain" description="Aminoglycoside phosphotransferase" evidence="1">
    <location>
        <begin position="19"/>
        <end position="200"/>
    </location>
</feature>
<evidence type="ECO:0000313" key="2">
    <source>
        <dbReference type="EMBL" id="MBM7585471.1"/>
    </source>
</evidence>
<dbReference type="Proteomes" id="UP001646157">
    <property type="component" value="Unassembled WGS sequence"/>
</dbReference>
<dbReference type="GO" id="GO:0016301">
    <property type="term" value="F:kinase activity"/>
    <property type="evidence" value="ECO:0007669"/>
    <property type="project" value="UniProtKB-KW"/>
</dbReference>
<evidence type="ECO:0000313" key="3">
    <source>
        <dbReference type="Proteomes" id="UP001646157"/>
    </source>
</evidence>
<dbReference type="EMBL" id="JAFBDZ010000002">
    <property type="protein sequence ID" value="MBM7585471.1"/>
    <property type="molecule type" value="Genomic_DNA"/>
</dbReference>
<proteinExistence type="predicted"/>
<dbReference type="PANTHER" id="PTHR21310">
    <property type="entry name" value="AMINOGLYCOSIDE PHOSPHOTRANSFERASE-RELATED-RELATED"/>
    <property type="match status" value="1"/>
</dbReference>
<protein>
    <submittedName>
        <fullName evidence="2">Aminoglycoside phosphotransferase (APT) family kinase protein</fullName>
    </submittedName>
</protein>
<keyword evidence="3" id="KW-1185">Reference proteome</keyword>
<keyword evidence="2" id="KW-0418">Kinase</keyword>
<dbReference type="RefSeq" id="WP_205171467.1">
    <property type="nucleotide sequence ID" value="NZ_JAFBDZ010000002.1"/>
</dbReference>
<sequence length="285" mass="32683">MKFDQILSKMGVHSYNSYERVYGGKDSEVYKVEVGQGITYALRLLPSQRHDQFIHEKNMIDRAIAHNIPVPQIHKVIVFEKYSGMLMDWGSGQTIFQELQAHPENARKLGYEFGKVQVSINSISIPAFYKNSNSWLSPNFEEQEIVNKIPQDRLKSNLIHLDYHPLNVLTDGEKITAVIDWANATIGDYRFDIARTLSIFQLAGYKHFEKNLDVILDFEKGWKQGYGQVVGSLDLLESIELFNAWAGVRMKRDLAGELSRIDYVKIQDWAASWMKIYDESAGPSS</sequence>
<gene>
    <name evidence="2" type="ORF">JOC86_002013</name>
</gene>
<dbReference type="InterPro" id="IPR051678">
    <property type="entry name" value="AGP_Transferase"/>
</dbReference>
<dbReference type="SUPFAM" id="SSF56112">
    <property type="entry name" value="Protein kinase-like (PK-like)"/>
    <property type="match status" value="1"/>
</dbReference>
<evidence type="ECO:0000259" key="1">
    <source>
        <dbReference type="Pfam" id="PF01636"/>
    </source>
</evidence>
<dbReference type="InterPro" id="IPR002575">
    <property type="entry name" value="Aminoglycoside_PTrfase"/>
</dbReference>
<accession>A0ABS2NC99</accession>
<dbReference type="Gene3D" id="3.90.1200.10">
    <property type="match status" value="1"/>
</dbReference>